<organism evidence="3">
    <name type="scientific">Onchocerca flexuosa</name>
    <dbReference type="NCBI Taxonomy" id="387005"/>
    <lineage>
        <taxon>Eukaryota</taxon>
        <taxon>Metazoa</taxon>
        <taxon>Ecdysozoa</taxon>
        <taxon>Nematoda</taxon>
        <taxon>Chromadorea</taxon>
        <taxon>Rhabditida</taxon>
        <taxon>Spirurina</taxon>
        <taxon>Spiruromorpha</taxon>
        <taxon>Filarioidea</taxon>
        <taxon>Onchocercidae</taxon>
        <taxon>Onchocerca</taxon>
    </lineage>
</organism>
<name>A0A183HDW3_9BILA</name>
<evidence type="ECO:0000313" key="2">
    <source>
        <dbReference type="Proteomes" id="UP000267606"/>
    </source>
</evidence>
<evidence type="ECO:0000313" key="3">
    <source>
        <dbReference type="WBParaSite" id="OFLC_0000567401-mRNA-1"/>
    </source>
</evidence>
<keyword evidence="2" id="KW-1185">Reference proteome</keyword>
<reference evidence="3" key="1">
    <citation type="submission" date="2016-06" db="UniProtKB">
        <authorList>
            <consortium name="WormBaseParasite"/>
        </authorList>
    </citation>
    <scope>IDENTIFICATION</scope>
</reference>
<dbReference type="AlphaFoldDB" id="A0A183HDW3"/>
<dbReference type="WBParaSite" id="OFLC_0000567401-mRNA-1">
    <property type="protein sequence ID" value="OFLC_0000567401-mRNA-1"/>
    <property type="gene ID" value="OFLC_0000567401"/>
</dbReference>
<dbReference type="Proteomes" id="UP000267606">
    <property type="component" value="Unassembled WGS sequence"/>
</dbReference>
<dbReference type="EMBL" id="UZAJ01005006">
    <property type="protein sequence ID" value="VDO43932.1"/>
    <property type="molecule type" value="Genomic_DNA"/>
</dbReference>
<reference evidence="1 2" key="2">
    <citation type="submission" date="2018-11" db="EMBL/GenBank/DDBJ databases">
        <authorList>
            <consortium name="Pathogen Informatics"/>
        </authorList>
    </citation>
    <scope>NUCLEOTIDE SEQUENCE [LARGE SCALE GENOMIC DNA]</scope>
</reference>
<gene>
    <name evidence="1" type="ORF">OFLC_LOCUS5676</name>
</gene>
<accession>A0A183HDW3</accession>
<protein>
    <submittedName>
        <fullName evidence="3">Neur_chan_LBD domain-containing protein</fullName>
    </submittedName>
</protein>
<sequence>MRCDVWSCPYHLNFGRDGHVQRFDLMLMSVIFAWHLAKTLLLSWQKSSYEKAHDWNESDTRVLDSFTNAPTKVSRD</sequence>
<proteinExistence type="predicted"/>
<evidence type="ECO:0000313" key="1">
    <source>
        <dbReference type="EMBL" id="VDO43932.1"/>
    </source>
</evidence>